<dbReference type="GO" id="GO:0005829">
    <property type="term" value="C:cytosol"/>
    <property type="evidence" value="ECO:0007669"/>
    <property type="project" value="TreeGrafter"/>
</dbReference>
<proteinExistence type="inferred from homology"/>
<dbReference type="SUPFAM" id="SSF52283">
    <property type="entry name" value="Formate/glycerate dehydrogenase catalytic domain-like"/>
    <property type="match status" value="1"/>
</dbReference>
<dbReference type="GO" id="GO:0030267">
    <property type="term" value="F:glyoxylate reductase (NADPH) activity"/>
    <property type="evidence" value="ECO:0007669"/>
    <property type="project" value="UniProtKB-EC"/>
</dbReference>
<accession>A0A9Q0FK69</accession>
<evidence type="ECO:0000259" key="7">
    <source>
        <dbReference type="Pfam" id="PF02826"/>
    </source>
</evidence>
<evidence type="ECO:0000313" key="9">
    <source>
        <dbReference type="Proteomes" id="UP001141552"/>
    </source>
</evidence>
<dbReference type="SUPFAM" id="SSF51735">
    <property type="entry name" value="NAD(P)-binding Rossmann-fold domains"/>
    <property type="match status" value="1"/>
</dbReference>
<evidence type="ECO:0000313" key="8">
    <source>
        <dbReference type="EMBL" id="KAJ4832254.1"/>
    </source>
</evidence>
<evidence type="ECO:0000256" key="1">
    <source>
        <dbReference type="ARBA" id="ARBA00022857"/>
    </source>
</evidence>
<keyword evidence="3" id="KW-0520">NAD</keyword>
<dbReference type="GO" id="GO:0051287">
    <property type="term" value="F:NAD binding"/>
    <property type="evidence" value="ECO:0007669"/>
    <property type="project" value="InterPro"/>
</dbReference>
<keyword evidence="9" id="KW-1185">Reference proteome</keyword>
<comment type="caution">
    <text evidence="8">The sequence shown here is derived from an EMBL/GenBank/DDBJ whole genome shotgun (WGS) entry which is preliminary data.</text>
</comment>
<dbReference type="AlphaFoldDB" id="A0A9Q0FK69"/>
<evidence type="ECO:0000259" key="6">
    <source>
        <dbReference type="Pfam" id="PF00389"/>
    </source>
</evidence>
<dbReference type="Pfam" id="PF00389">
    <property type="entry name" value="2-Hacid_dh"/>
    <property type="match status" value="1"/>
</dbReference>
<protein>
    <recommendedName>
        <fullName evidence="4">glyoxylate reductase (NADP(+))</fullName>
        <ecNumber evidence="4">1.1.1.79</ecNumber>
    </recommendedName>
</protein>
<dbReference type="PANTHER" id="PTHR10996:SF268">
    <property type="entry name" value="GLYOXYLATE_HYDROXYPYRUVATE REDUCTASE HPR3"/>
    <property type="match status" value="1"/>
</dbReference>
<dbReference type="InterPro" id="IPR006140">
    <property type="entry name" value="D-isomer_DH_NAD-bd"/>
</dbReference>
<evidence type="ECO:0000256" key="2">
    <source>
        <dbReference type="ARBA" id="ARBA00023002"/>
    </source>
</evidence>
<reference evidence="8" key="2">
    <citation type="journal article" date="2023" name="Plants (Basel)">
        <title>Annotation of the Turnera subulata (Passifloraceae) Draft Genome Reveals the S-Locus Evolved after the Divergence of Turneroideae from Passifloroideae in a Stepwise Manner.</title>
        <authorList>
            <person name="Henning P.M."/>
            <person name="Roalson E.H."/>
            <person name="Mir W."/>
            <person name="McCubbin A.G."/>
            <person name="Shore J.S."/>
        </authorList>
    </citation>
    <scope>NUCLEOTIDE SEQUENCE</scope>
    <source>
        <strain evidence="8">F60SS</strain>
    </source>
</reference>
<dbReference type="CDD" id="cd12156">
    <property type="entry name" value="HPPR"/>
    <property type="match status" value="1"/>
</dbReference>
<dbReference type="GO" id="GO:0016618">
    <property type="term" value="F:hydroxypyruvate reductase [NAD(P)H] activity"/>
    <property type="evidence" value="ECO:0007669"/>
    <property type="project" value="TreeGrafter"/>
</dbReference>
<dbReference type="InterPro" id="IPR036291">
    <property type="entry name" value="NAD(P)-bd_dom_sf"/>
</dbReference>
<keyword evidence="1" id="KW-0521">NADP</keyword>
<feature type="domain" description="D-isomer specific 2-hydroxyacid dehydrogenase NAD-binding" evidence="7">
    <location>
        <begin position="117"/>
        <end position="290"/>
    </location>
</feature>
<dbReference type="Gene3D" id="3.40.50.720">
    <property type="entry name" value="NAD(P)-binding Rossmann-like Domain"/>
    <property type="match status" value="2"/>
</dbReference>
<dbReference type="PANTHER" id="PTHR10996">
    <property type="entry name" value="2-HYDROXYACID DEHYDROGENASE-RELATED"/>
    <property type="match status" value="1"/>
</dbReference>
<dbReference type="EMBL" id="JAKUCV010005168">
    <property type="protein sequence ID" value="KAJ4832254.1"/>
    <property type="molecule type" value="Genomic_DNA"/>
</dbReference>
<dbReference type="Proteomes" id="UP001141552">
    <property type="component" value="Unassembled WGS sequence"/>
</dbReference>
<feature type="domain" description="D-isomer specific 2-hydroxyacid dehydrogenase catalytic" evidence="6">
    <location>
        <begin position="35"/>
        <end position="321"/>
    </location>
</feature>
<dbReference type="FunFam" id="3.40.50.720:FF:000213">
    <property type="entry name" value="Putative 2-hydroxyacid dehydrogenase"/>
    <property type="match status" value="1"/>
</dbReference>
<keyword evidence="2 5" id="KW-0560">Oxidoreductase</keyword>
<reference evidence="8" key="1">
    <citation type="submission" date="2022-02" db="EMBL/GenBank/DDBJ databases">
        <authorList>
            <person name="Henning P.M."/>
            <person name="McCubbin A.G."/>
            <person name="Shore J.S."/>
        </authorList>
    </citation>
    <scope>NUCLEOTIDE SEQUENCE</scope>
    <source>
        <strain evidence="8">F60SS</strain>
        <tissue evidence="8">Leaves</tissue>
    </source>
</reference>
<organism evidence="8 9">
    <name type="scientific">Turnera subulata</name>
    <dbReference type="NCBI Taxonomy" id="218843"/>
    <lineage>
        <taxon>Eukaryota</taxon>
        <taxon>Viridiplantae</taxon>
        <taxon>Streptophyta</taxon>
        <taxon>Embryophyta</taxon>
        <taxon>Tracheophyta</taxon>
        <taxon>Spermatophyta</taxon>
        <taxon>Magnoliopsida</taxon>
        <taxon>eudicotyledons</taxon>
        <taxon>Gunneridae</taxon>
        <taxon>Pentapetalae</taxon>
        <taxon>rosids</taxon>
        <taxon>fabids</taxon>
        <taxon>Malpighiales</taxon>
        <taxon>Passifloraceae</taxon>
        <taxon>Turnera</taxon>
    </lineage>
</organism>
<evidence type="ECO:0000256" key="3">
    <source>
        <dbReference type="ARBA" id="ARBA00023027"/>
    </source>
</evidence>
<dbReference type="EC" id="1.1.1.79" evidence="4"/>
<dbReference type="Pfam" id="PF02826">
    <property type="entry name" value="2-Hacid_dh_C"/>
    <property type="match status" value="1"/>
</dbReference>
<evidence type="ECO:0000256" key="4">
    <source>
        <dbReference type="ARBA" id="ARBA00066661"/>
    </source>
</evidence>
<dbReference type="OrthoDB" id="298012at2759"/>
<sequence>MSPPIPKPEEEHPSLPTVLIHRLPSFRYTLTSHLEPHFHLVDPLTTAAAATDSARALLCVGPTPVNEGTLNLYPSVRLVVGTSAGLDHVDLAACARRGVAVTSAANAFTEDVADFAVALLIDVLRRVSAGDRFVRRGLWPVQGDYPLGFKLGGKRVGILGLGNIGSEVAKRLVAFGCSVAYNSRSKKPSVPFPYYENAHDLAANSDALVVCCALNDQTRHVVNKDVMTALGKEGVIVNVGRGALIDEEELVRFLVAGELRGAGLDVFENEPNVPKQLFELDNVVLSPHKAVLTPESFRALQDVVFANLEAFFSNKPLVSPVECH</sequence>
<evidence type="ECO:0000256" key="5">
    <source>
        <dbReference type="RuleBase" id="RU003719"/>
    </source>
</evidence>
<dbReference type="InterPro" id="IPR006139">
    <property type="entry name" value="D-isomer_2_OHA_DH_cat_dom"/>
</dbReference>
<gene>
    <name evidence="8" type="ORF">Tsubulata_002022</name>
</gene>
<dbReference type="GO" id="GO:0009853">
    <property type="term" value="P:photorespiration"/>
    <property type="evidence" value="ECO:0007669"/>
    <property type="project" value="UniProtKB-ARBA"/>
</dbReference>
<name>A0A9Q0FK69_9ROSI</name>
<dbReference type="InterPro" id="IPR050223">
    <property type="entry name" value="D-isomer_2-hydroxyacid_DH"/>
</dbReference>
<comment type="similarity">
    <text evidence="5">Belongs to the D-isomer specific 2-hydroxyacid dehydrogenase family.</text>
</comment>